<dbReference type="InterPro" id="IPR025324">
    <property type="entry name" value="DUF4230"/>
</dbReference>
<dbReference type="EMBL" id="WBSM01000004">
    <property type="protein sequence ID" value="KAB8288169.1"/>
    <property type="molecule type" value="Genomic_DNA"/>
</dbReference>
<dbReference type="PROSITE" id="PS51257">
    <property type="entry name" value="PROKAR_LIPOPROTEIN"/>
    <property type="match status" value="1"/>
</dbReference>
<name>A0A6L4X148_9BIFI</name>
<dbReference type="RefSeq" id="WP_152358128.1">
    <property type="nucleotide sequence ID" value="NZ_WBSM01000004.1"/>
</dbReference>
<dbReference type="AlphaFoldDB" id="A0A6L4X148"/>
<dbReference type="Proteomes" id="UP000469943">
    <property type="component" value="Unassembled WGS sequence"/>
</dbReference>
<proteinExistence type="predicted"/>
<evidence type="ECO:0000313" key="1">
    <source>
        <dbReference type="EMBL" id="KAB8288169.1"/>
    </source>
</evidence>
<organism evidence="1 4">
    <name type="scientific">Bifidobacterium ramosum</name>
    <dbReference type="NCBI Taxonomy" id="1798158"/>
    <lineage>
        <taxon>Bacteria</taxon>
        <taxon>Bacillati</taxon>
        <taxon>Actinomycetota</taxon>
        <taxon>Actinomycetes</taxon>
        <taxon>Bifidobacteriales</taxon>
        <taxon>Bifidobacteriaceae</taxon>
        <taxon>Bifidobacterium</taxon>
    </lineage>
</organism>
<evidence type="ECO:0000313" key="3">
    <source>
        <dbReference type="Proteomes" id="UP000469943"/>
    </source>
</evidence>
<sequence>MSKLWKSIPGRIRTVIVVVLVAACCVAAVFGYRAIDDFLHPKATLTNSVVARQLEKIQDLTTAKETDFGFEEYKEGSIAFLTKKSFTMFYTYEARAGVDLSKAKINVDDNRHVIDITLPAPTIQSVSVDPDSLKFFDETSSVFNPNEVSDTADALKDAKAQSEKKLNKGELLKTANEQAKTVIEKMYAPVAEVDSYTLNVTTTEPKDE</sequence>
<dbReference type="EMBL" id="WHZX01000005">
    <property type="protein sequence ID" value="NEG71992.1"/>
    <property type="molecule type" value="Genomic_DNA"/>
</dbReference>
<dbReference type="Pfam" id="PF14014">
    <property type="entry name" value="DUF4230"/>
    <property type="match status" value="1"/>
</dbReference>
<protein>
    <submittedName>
        <fullName evidence="2">DUF4230 domain-containing protein</fullName>
    </submittedName>
</protein>
<dbReference type="Proteomes" id="UP000482084">
    <property type="component" value="Unassembled WGS sequence"/>
</dbReference>
<keyword evidence="4" id="KW-1185">Reference proteome</keyword>
<comment type="caution">
    <text evidence="1">The sequence shown here is derived from an EMBL/GenBank/DDBJ whole genome shotgun (WGS) entry which is preliminary data.</text>
</comment>
<evidence type="ECO:0000313" key="4">
    <source>
        <dbReference type="Proteomes" id="UP000482084"/>
    </source>
</evidence>
<accession>A0A6L4X148</accession>
<reference evidence="1 4" key="2">
    <citation type="submission" date="2019-10" db="EMBL/GenBank/DDBJ databases">
        <title>Characterization of the phylogenetic diversity of two novel species belonging to the genus Bifidobacterium: Bifidobacterium cebidarum sp. nov. and Bifidobacterium leontopitheci sp. nov.</title>
        <authorList>
            <person name="Lugli G.A."/>
            <person name="Duranti S."/>
            <person name="Milani C."/>
            <person name="Turroni F."/>
            <person name="Ventura M."/>
        </authorList>
    </citation>
    <scope>NUCLEOTIDE SEQUENCE [LARGE SCALE GENOMIC DNA]</scope>
    <source>
        <strain evidence="1 4">DSM 100688</strain>
    </source>
</reference>
<evidence type="ECO:0000313" key="2">
    <source>
        <dbReference type="EMBL" id="NEG71992.1"/>
    </source>
</evidence>
<reference evidence="2 3" key="1">
    <citation type="submission" date="2019-10" db="EMBL/GenBank/DDBJ databases">
        <title>Bifidobacterium from non-human primates.</title>
        <authorList>
            <person name="Modesto M."/>
        </authorList>
    </citation>
    <scope>NUCLEOTIDE SEQUENCE [LARGE SCALE GENOMIC DNA]</scope>
    <source>
        <strain evidence="2 3">TREM</strain>
    </source>
</reference>
<gene>
    <name evidence="1" type="ORF">DSM100688_1044</name>
    <name evidence="2" type="ORF">GFD24_07215</name>
</gene>
<dbReference type="OrthoDB" id="2067696at2"/>